<dbReference type="PANTHER" id="PTHR46060:SF3">
    <property type="entry name" value="PROTEIN GVQW3"/>
    <property type="match status" value="1"/>
</dbReference>
<feature type="non-terminal residue" evidence="1">
    <location>
        <position position="1"/>
    </location>
</feature>
<proteinExistence type="predicted"/>
<dbReference type="Gene3D" id="3.30.420.10">
    <property type="entry name" value="Ribonuclease H-like superfamily/Ribonuclease H"/>
    <property type="match status" value="1"/>
</dbReference>
<evidence type="ECO:0000313" key="1">
    <source>
        <dbReference type="EMBL" id="KOC69118.1"/>
    </source>
</evidence>
<evidence type="ECO:0000313" key="2">
    <source>
        <dbReference type="Proteomes" id="UP000053825"/>
    </source>
</evidence>
<protein>
    <recommendedName>
        <fullName evidence="3">Histone-lysine N-methyltransferase SETMAR</fullName>
    </recommendedName>
</protein>
<gene>
    <name evidence="1" type="ORF">WH47_07569</name>
</gene>
<dbReference type="InterPro" id="IPR036397">
    <property type="entry name" value="RNaseH_sf"/>
</dbReference>
<keyword evidence="2" id="KW-1185">Reference proteome</keyword>
<evidence type="ECO:0008006" key="3">
    <source>
        <dbReference type="Google" id="ProtNLM"/>
    </source>
</evidence>
<name>A0A0L7RE49_9HYME</name>
<dbReference type="GO" id="GO:0003676">
    <property type="term" value="F:nucleic acid binding"/>
    <property type="evidence" value="ECO:0007669"/>
    <property type="project" value="InterPro"/>
</dbReference>
<dbReference type="PANTHER" id="PTHR46060">
    <property type="entry name" value="MARINER MOS1 TRANSPOSASE-LIKE PROTEIN"/>
    <property type="match status" value="1"/>
</dbReference>
<dbReference type="Proteomes" id="UP000053825">
    <property type="component" value="Unassembled WGS sequence"/>
</dbReference>
<dbReference type="InterPro" id="IPR052709">
    <property type="entry name" value="Transposase-MT_Hybrid"/>
</dbReference>
<dbReference type="AlphaFoldDB" id="A0A0L7RE49"/>
<dbReference type="EMBL" id="KQ414612">
    <property type="protein sequence ID" value="KOC69118.1"/>
    <property type="molecule type" value="Genomic_DNA"/>
</dbReference>
<organism evidence="1 2">
    <name type="scientific">Habropoda laboriosa</name>
    <dbReference type="NCBI Taxonomy" id="597456"/>
    <lineage>
        <taxon>Eukaryota</taxon>
        <taxon>Metazoa</taxon>
        <taxon>Ecdysozoa</taxon>
        <taxon>Arthropoda</taxon>
        <taxon>Hexapoda</taxon>
        <taxon>Insecta</taxon>
        <taxon>Pterygota</taxon>
        <taxon>Neoptera</taxon>
        <taxon>Endopterygota</taxon>
        <taxon>Hymenoptera</taxon>
        <taxon>Apocrita</taxon>
        <taxon>Aculeata</taxon>
        <taxon>Apoidea</taxon>
        <taxon>Anthophila</taxon>
        <taxon>Apidae</taxon>
        <taxon>Habropoda</taxon>
    </lineage>
</organism>
<sequence length="71" mass="8231">KELCEFSCEISSHLLYSPDITSSDCYLFHAVQHFLVGKKFDSIDSIRNNIVNHFNEKSKKFYSDGIMVLLK</sequence>
<reference evidence="1 2" key="1">
    <citation type="submission" date="2015-07" db="EMBL/GenBank/DDBJ databases">
        <title>The genome of Habropoda laboriosa.</title>
        <authorList>
            <person name="Pan H."/>
            <person name="Kapheim K."/>
        </authorList>
    </citation>
    <scope>NUCLEOTIDE SEQUENCE [LARGE SCALE GENOMIC DNA]</scope>
    <source>
        <strain evidence="1">0110345459</strain>
    </source>
</reference>
<accession>A0A0L7RE49</accession>